<protein>
    <submittedName>
        <fullName evidence="1">Uncharacterized protein</fullName>
    </submittedName>
</protein>
<evidence type="ECO:0000313" key="1">
    <source>
        <dbReference type="EMBL" id="QJX74735.1"/>
    </source>
</evidence>
<gene>
    <name evidence="1" type="ORF">FDZ14_00515</name>
</gene>
<dbReference type="EMBL" id="CP045269">
    <property type="protein sequence ID" value="QJX74735.1"/>
    <property type="molecule type" value="Genomic_DNA"/>
</dbReference>
<geneLocation type="plasmid" evidence="2">
    <name>pfdu301g</name>
</geneLocation>
<dbReference type="AlphaFoldDB" id="A0A6M6DTY4"/>
<keyword evidence="1" id="KW-0614">Plasmid</keyword>
<sequence length="178" mass="20934">MRSYSSVNVMEEYLERPKSFFGRFQKAFSQNAKVELEIMLPARMFLKGELIAETVSEKTSINFNQSDLVDILTEELLDYYSLNPNPMKIHRTFKDISSTSMIQRYYRYGKGNLTPVYIKLPKKTVFKLEMLLADIEEIEDRVDFTVESILEMQYVNYMHDLLLGTKEDSVRKIIKQIS</sequence>
<name>A0A6M6DTY4_PRIMG</name>
<reference evidence="1 2" key="1">
    <citation type="submission" date="2019-10" db="EMBL/GenBank/DDBJ databases">
        <title>Complete genome sequences for adaption low water activity.</title>
        <authorList>
            <person name="Zhao L."/>
            <person name="Zhong J."/>
        </authorList>
    </citation>
    <scope>NUCLEOTIDE SEQUENCE [LARGE SCALE GENOMIC DNA]</scope>
    <source>
        <strain evidence="1 2">FDU301</strain>
        <plasmid evidence="2">pfdu301g</plasmid>
    </source>
</reference>
<organism evidence="1 2">
    <name type="scientific">Priestia megaterium</name>
    <name type="common">Bacillus megaterium</name>
    <dbReference type="NCBI Taxonomy" id="1404"/>
    <lineage>
        <taxon>Bacteria</taxon>
        <taxon>Bacillati</taxon>
        <taxon>Bacillota</taxon>
        <taxon>Bacilli</taxon>
        <taxon>Bacillales</taxon>
        <taxon>Bacillaceae</taxon>
        <taxon>Priestia</taxon>
    </lineage>
</organism>
<dbReference type="Proteomes" id="UP000501076">
    <property type="component" value="Plasmid pFDU301G"/>
</dbReference>
<accession>A0A6M6DTY4</accession>
<proteinExistence type="predicted"/>
<dbReference type="RefSeq" id="WP_171776451.1">
    <property type="nucleotide sequence ID" value="NZ_CP045269.1"/>
</dbReference>
<evidence type="ECO:0000313" key="2">
    <source>
        <dbReference type="Proteomes" id="UP000501076"/>
    </source>
</evidence>